<evidence type="ECO:0000313" key="6">
    <source>
        <dbReference type="EMBL" id="GGF66445.1"/>
    </source>
</evidence>
<dbReference type="NCBIfam" id="NF000849">
    <property type="entry name" value="PRK00075.1-1"/>
    <property type="match status" value="1"/>
</dbReference>
<dbReference type="HAMAP" id="MF_00787">
    <property type="entry name" value="CbiD"/>
    <property type="match status" value="1"/>
</dbReference>
<comment type="caution">
    <text evidence="6">The sequence shown here is derived from an EMBL/GenBank/DDBJ whole genome shotgun (WGS) entry which is preliminary data.</text>
</comment>
<evidence type="ECO:0000256" key="4">
    <source>
        <dbReference type="ARBA" id="ARBA00022691"/>
    </source>
</evidence>
<dbReference type="EMBL" id="BMHV01000013">
    <property type="protein sequence ID" value="GGF66445.1"/>
    <property type="molecule type" value="Genomic_DNA"/>
</dbReference>
<keyword evidence="1 5" id="KW-0169">Cobalamin biosynthesis</keyword>
<evidence type="ECO:0000313" key="7">
    <source>
        <dbReference type="Proteomes" id="UP000632498"/>
    </source>
</evidence>
<dbReference type="SUPFAM" id="SSF111342">
    <property type="entry name" value="CbiD-like"/>
    <property type="match status" value="1"/>
</dbReference>
<keyword evidence="3 5" id="KW-0808">Transferase</keyword>
<dbReference type="PIRSF" id="PIRSF026782">
    <property type="entry name" value="CbiD"/>
    <property type="match status" value="1"/>
</dbReference>
<protein>
    <recommendedName>
        <fullName evidence="5">Cobalt-precorrin-5B C(1)-methyltransferase</fullName>
        <ecNumber evidence="5">2.1.1.195</ecNumber>
    </recommendedName>
    <alternativeName>
        <fullName evidence="5">Cobalt-precorrin-6A synthase</fullName>
    </alternativeName>
</protein>
<evidence type="ECO:0000256" key="2">
    <source>
        <dbReference type="ARBA" id="ARBA00022603"/>
    </source>
</evidence>
<comment type="similarity">
    <text evidence="5">Belongs to the CbiD family.</text>
</comment>
<evidence type="ECO:0000256" key="5">
    <source>
        <dbReference type="HAMAP-Rule" id="MF_00787"/>
    </source>
</evidence>
<keyword evidence="4 5" id="KW-0949">S-adenosyl-L-methionine</keyword>
<dbReference type="InterPro" id="IPR002748">
    <property type="entry name" value="CbiD"/>
</dbReference>
<keyword evidence="2 5" id="KW-0489">Methyltransferase</keyword>
<dbReference type="Gene3D" id="3.30.2110.10">
    <property type="entry name" value="CbiD-like"/>
    <property type="match status" value="1"/>
</dbReference>
<evidence type="ECO:0000256" key="1">
    <source>
        <dbReference type="ARBA" id="ARBA00022573"/>
    </source>
</evidence>
<name>A0A917FB36_9PROT</name>
<gene>
    <name evidence="5 6" type="primary">cbiD</name>
    <name evidence="6" type="ORF">GCM10011332_20690</name>
</gene>
<dbReference type="Pfam" id="PF01888">
    <property type="entry name" value="CbiD"/>
    <property type="match status" value="1"/>
</dbReference>
<dbReference type="AlphaFoldDB" id="A0A917FB36"/>
<comment type="catalytic activity">
    <reaction evidence="5">
        <text>Co-precorrin-5B + S-adenosyl-L-methionine = Co-precorrin-6A + S-adenosyl-L-homocysteine</text>
        <dbReference type="Rhea" id="RHEA:26285"/>
        <dbReference type="ChEBI" id="CHEBI:57856"/>
        <dbReference type="ChEBI" id="CHEBI:59789"/>
        <dbReference type="ChEBI" id="CHEBI:60063"/>
        <dbReference type="ChEBI" id="CHEBI:60064"/>
        <dbReference type="EC" id="2.1.1.195"/>
    </reaction>
</comment>
<reference evidence="6" key="1">
    <citation type="journal article" date="2014" name="Int. J. Syst. Evol. Microbiol.">
        <title>Complete genome sequence of Corynebacterium casei LMG S-19264T (=DSM 44701T), isolated from a smear-ripened cheese.</title>
        <authorList>
            <consortium name="US DOE Joint Genome Institute (JGI-PGF)"/>
            <person name="Walter F."/>
            <person name="Albersmeier A."/>
            <person name="Kalinowski J."/>
            <person name="Ruckert C."/>
        </authorList>
    </citation>
    <scope>NUCLEOTIDE SEQUENCE</scope>
    <source>
        <strain evidence="6">CGMCC 1.15254</strain>
    </source>
</reference>
<comment type="pathway">
    <text evidence="5">Cofactor biosynthesis; adenosylcobalamin biosynthesis; cob(II)yrinate a,c-diamide from sirohydrochlorin (anaerobic route): step 6/10.</text>
</comment>
<accession>A0A917FB36</accession>
<evidence type="ECO:0000256" key="3">
    <source>
        <dbReference type="ARBA" id="ARBA00022679"/>
    </source>
</evidence>
<dbReference type="EC" id="2.1.1.195" evidence="5"/>
<dbReference type="PANTHER" id="PTHR35863">
    <property type="entry name" value="COBALT-PRECORRIN-5B C(1)-METHYLTRANSFERASE"/>
    <property type="match status" value="1"/>
</dbReference>
<reference evidence="6" key="2">
    <citation type="submission" date="2020-09" db="EMBL/GenBank/DDBJ databases">
        <authorList>
            <person name="Sun Q."/>
            <person name="Zhou Y."/>
        </authorList>
    </citation>
    <scope>NUCLEOTIDE SEQUENCE</scope>
    <source>
        <strain evidence="6">CGMCC 1.15254</strain>
    </source>
</reference>
<dbReference type="PANTHER" id="PTHR35863:SF1">
    <property type="entry name" value="COBALT-PRECORRIN-5B C(1)-METHYLTRANSFERASE"/>
    <property type="match status" value="1"/>
</dbReference>
<dbReference type="Proteomes" id="UP000632498">
    <property type="component" value="Unassembled WGS sequence"/>
</dbReference>
<keyword evidence="7" id="KW-1185">Reference proteome</keyword>
<dbReference type="GO" id="GO:0008168">
    <property type="term" value="F:methyltransferase activity"/>
    <property type="evidence" value="ECO:0007669"/>
    <property type="project" value="UniProtKB-UniRule"/>
</dbReference>
<comment type="function">
    <text evidence="5">Catalyzes the methylation of C-1 in cobalt-precorrin-5B to form cobalt-precorrin-6A.</text>
</comment>
<dbReference type="InterPro" id="IPR036074">
    <property type="entry name" value="CbiD_sf"/>
</dbReference>
<dbReference type="GO" id="GO:0032259">
    <property type="term" value="P:methylation"/>
    <property type="evidence" value="ECO:0007669"/>
    <property type="project" value="UniProtKB-KW"/>
</dbReference>
<sequence length="355" mass="37684">MIMNKKELRKGWTTGACATAAARAAYGALLTGEFCDPVQIRLPKGQTPSFCLNRQGVSQQSAWAAVIKDAGDDPDITHGAEIVVCVERGEPGSGIVFKNGAGVGVVTKPGLPLAVGEPAINPMPRQMITDNLNEVQENPDVIVTISITKGEELAQKTMNPRLGILGGLSVLGTTGIVVPYSCAAWIHSIHRGIDVARALGIGHMAATTGSTSEKTVVDKYGLEESALIDMGDFAGGVLKYVRQKPIDKLTLCGGFAKLCKLAQGEMDLHSSRSRLDFDRLAQWMKEAGANEDLQNQSRNANTALEVLMLALDHNIALGDLVACRAKEVAQAVVSGHCHIEIIAINRFGDIVGHAE</sequence>
<dbReference type="GO" id="GO:0019251">
    <property type="term" value="P:anaerobic cobalamin biosynthetic process"/>
    <property type="evidence" value="ECO:0007669"/>
    <property type="project" value="UniProtKB-UniRule"/>
</dbReference>
<organism evidence="6 7">
    <name type="scientific">Terasakiella brassicae</name>
    <dbReference type="NCBI Taxonomy" id="1634917"/>
    <lineage>
        <taxon>Bacteria</taxon>
        <taxon>Pseudomonadati</taxon>
        <taxon>Pseudomonadota</taxon>
        <taxon>Alphaproteobacteria</taxon>
        <taxon>Rhodospirillales</taxon>
        <taxon>Terasakiellaceae</taxon>
        <taxon>Terasakiella</taxon>
    </lineage>
</organism>
<proteinExistence type="inferred from homology"/>
<dbReference type="NCBIfam" id="TIGR00312">
    <property type="entry name" value="cbiD"/>
    <property type="match status" value="1"/>
</dbReference>